<feature type="chain" id="PRO_5014438362" description="LRRCT domain-containing protein" evidence="5">
    <location>
        <begin position="17"/>
        <end position="782"/>
    </location>
</feature>
<dbReference type="EMBL" id="NEVH01025635">
    <property type="protein sequence ID" value="PNF15338.1"/>
    <property type="molecule type" value="Genomic_DNA"/>
</dbReference>
<protein>
    <recommendedName>
        <fullName evidence="8">LRRCT domain-containing protein</fullName>
    </recommendedName>
</protein>
<name>A0A2J7PG83_9NEOP</name>
<dbReference type="PANTHER" id="PTHR24366">
    <property type="entry name" value="IG(IMMUNOGLOBULIN) AND LRR(LEUCINE RICH REPEAT) DOMAINS"/>
    <property type="match status" value="1"/>
</dbReference>
<dbReference type="Gene3D" id="3.80.10.10">
    <property type="entry name" value="Ribonuclease Inhibitor"/>
    <property type="match status" value="2"/>
</dbReference>
<evidence type="ECO:0000256" key="5">
    <source>
        <dbReference type="SAM" id="SignalP"/>
    </source>
</evidence>
<dbReference type="InterPro" id="IPR003591">
    <property type="entry name" value="Leu-rich_rpt_typical-subtyp"/>
</dbReference>
<evidence type="ECO:0008006" key="8">
    <source>
        <dbReference type="Google" id="ProtNLM"/>
    </source>
</evidence>
<accession>A0A2J7PG83</accession>
<dbReference type="InterPro" id="IPR001611">
    <property type="entry name" value="Leu-rich_rpt"/>
</dbReference>
<comment type="caution">
    <text evidence="6">The sequence shown here is derived from an EMBL/GenBank/DDBJ whole genome shotgun (WGS) entry which is preliminary data.</text>
</comment>
<organism evidence="6 7">
    <name type="scientific">Cryptotermes secundus</name>
    <dbReference type="NCBI Taxonomy" id="105785"/>
    <lineage>
        <taxon>Eukaryota</taxon>
        <taxon>Metazoa</taxon>
        <taxon>Ecdysozoa</taxon>
        <taxon>Arthropoda</taxon>
        <taxon>Hexapoda</taxon>
        <taxon>Insecta</taxon>
        <taxon>Pterygota</taxon>
        <taxon>Neoptera</taxon>
        <taxon>Polyneoptera</taxon>
        <taxon>Dictyoptera</taxon>
        <taxon>Blattodea</taxon>
        <taxon>Blattoidea</taxon>
        <taxon>Termitoidae</taxon>
        <taxon>Kalotermitidae</taxon>
        <taxon>Cryptotermitinae</taxon>
        <taxon>Cryptotermes</taxon>
    </lineage>
</organism>
<evidence type="ECO:0000256" key="2">
    <source>
        <dbReference type="ARBA" id="ARBA00022737"/>
    </source>
</evidence>
<feature type="region of interest" description="Disordered" evidence="3">
    <location>
        <begin position="484"/>
        <end position="504"/>
    </location>
</feature>
<keyword evidence="4" id="KW-0812">Transmembrane</keyword>
<keyword evidence="7" id="KW-1185">Reference proteome</keyword>
<dbReference type="Pfam" id="PF13855">
    <property type="entry name" value="LRR_8"/>
    <property type="match status" value="2"/>
</dbReference>
<feature type="region of interest" description="Disordered" evidence="3">
    <location>
        <begin position="438"/>
        <end position="458"/>
    </location>
</feature>
<dbReference type="Proteomes" id="UP000235965">
    <property type="component" value="Unassembled WGS sequence"/>
</dbReference>
<keyword evidence="1" id="KW-0433">Leucine-rich repeat</keyword>
<evidence type="ECO:0000313" key="7">
    <source>
        <dbReference type="Proteomes" id="UP000235965"/>
    </source>
</evidence>
<dbReference type="InterPro" id="IPR032675">
    <property type="entry name" value="LRR_dom_sf"/>
</dbReference>
<dbReference type="PANTHER" id="PTHR24366:SF96">
    <property type="entry name" value="LEUCINE RICH REPEAT CONTAINING 53"/>
    <property type="match status" value="1"/>
</dbReference>
<keyword evidence="5" id="KW-0732">Signal</keyword>
<feature type="compositionally biased region" description="Polar residues" evidence="3">
    <location>
        <begin position="518"/>
        <end position="542"/>
    </location>
</feature>
<keyword evidence="2" id="KW-0677">Repeat</keyword>
<dbReference type="SUPFAM" id="SSF52058">
    <property type="entry name" value="L domain-like"/>
    <property type="match status" value="1"/>
</dbReference>
<keyword evidence="4" id="KW-1133">Transmembrane helix</keyword>
<evidence type="ECO:0000313" key="6">
    <source>
        <dbReference type="EMBL" id="PNF15338.1"/>
    </source>
</evidence>
<dbReference type="AlphaFoldDB" id="A0A2J7PG83"/>
<feature type="region of interest" description="Disordered" evidence="3">
    <location>
        <begin position="518"/>
        <end position="546"/>
    </location>
</feature>
<dbReference type="OrthoDB" id="694479at2759"/>
<evidence type="ECO:0000256" key="3">
    <source>
        <dbReference type="SAM" id="MobiDB-lite"/>
    </source>
</evidence>
<dbReference type="InParanoid" id="A0A2J7PG83"/>
<evidence type="ECO:0000256" key="4">
    <source>
        <dbReference type="SAM" id="Phobius"/>
    </source>
</evidence>
<reference evidence="6 7" key="1">
    <citation type="submission" date="2017-12" db="EMBL/GenBank/DDBJ databases">
        <title>Hemimetabolous genomes reveal molecular basis of termite eusociality.</title>
        <authorList>
            <person name="Harrison M.C."/>
            <person name="Jongepier E."/>
            <person name="Robertson H.M."/>
            <person name="Arning N."/>
            <person name="Bitard-Feildel T."/>
            <person name="Chao H."/>
            <person name="Childers C.P."/>
            <person name="Dinh H."/>
            <person name="Doddapaneni H."/>
            <person name="Dugan S."/>
            <person name="Gowin J."/>
            <person name="Greiner C."/>
            <person name="Han Y."/>
            <person name="Hu H."/>
            <person name="Hughes D.S.T."/>
            <person name="Huylmans A.-K."/>
            <person name="Kemena C."/>
            <person name="Kremer L.P.M."/>
            <person name="Lee S.L."/>
            <person name="Lopez-Ezquerra A."/>
            <person name="Mallet L."/>
            <person name="Monroy-Kuhn J.M."/>
            <person name="Moser A."/>
            <person name="Murali S.C."/>
            <person name="Muzny D.M."/>
            <person name="Otani S."/>
            <person name="Piulachs M.-D."/>
            <person name="Poelchau M."/>
            <person name="Qu J."/>
            <person name="Schaub F."/>
            <person name="Wada-Katsumata A."/>
            <person name="Worley K.C."/>
            <person name="Xie Q."/>
            <person name="Ylla G."/>
            <person name="Poulsen M."/>
            <person name="Gibbs R.A."/>
            <person name="Schal C."/>
            <person name="Richards S."/>
            <person name="Belles X."/>
            <person name="Korb J."/>
            <person name="Bornberg-Bauer E."/>
        </authorList>
    </citation>
    <scope>NUCLEOTIDE SEQUENCE [LARGE SCALE GENOMIC DNA]</scope>
    <source>
        <tissue evidence="6">Whole body</tissue>
    </source>
</reference>
<dbReference type="STRING" id="105785.A0A2J7PG83"/>
<proteinExistence type="predicted"/>
<feature type="transmembrane region" description="Helical" evidence="4">
    <location>
        <begin position="726"/>
        <end position="750"/>
    </location>
</feature>
<sequence length="782" mass="88252">MWMLLAVLLLGSVVSGHKIAVERTDSDSGCTKLTDEFGIMILNCSWQGLTSVPAISPGQLVRTLDLSHNSLHKLHNSSFHLYPNLTQLILSFDNITRIEVETFSSLKTLRKVDLSYNSLIFIHPNIFLQNTNLEMLSLQGNPLRTFHTLHTPFLIAMSLQSLDLSHCHLSHFSTDSLSGLPELKNLDLRHNSLQQLSLNNAPELSSLQLAGNRWQCDCHFHALLMWISANQMMDSDIRTDKTVQCWQGDELRDLINKQDQDSICIREVTGLPIREKITPDLAVIVSDKDDSKLDTNSYLPSSTISEDDVWMYVDDNGEILNTDDEYSEELDENSYFLYVGEVPGLSHQDYAGLSLNVTTKVGDEISGNHKVANYTIQSSKVPDFIPEDTDVGFYDEFDSDSEELGHDNISLLSAKIPSLDDKDDMDLNLSVNMSVGDNNNEVNRTDETGDPVKFSSINDDFIHEDTETGFYEYELYGEYQNYEESDKDIDPPSSAENPGLKHKDDNLFADVHYSMESSDLQDPNITNNIRDSNTDISSQNNDFIMDDNAAHNNSQITSTSSLADNNKDDTLNNSRSYDYTCIFCDDHAVPAAEIPSLKYDDYESSDTFIILENIKPEETARKDEAADSAIQLLNFHDDLSPEDIADQFVFNFDDTISQEVNNNNEISSAAANFQDLTDDDNFDIYNLIASSFKDFYSKTDNQGHKTLMNQINDKSQNETNLKIYTFLRFMIVAGTVAIFVFALIMIFYCITSVRATPAFPKKVLVCKKVERSESKEHLLQNV</sequence>
<keyword evidence="4" id="KW-0472">Membrane</keyword>
<dbReference type="SMART" id="SM00369">
    <property type="entry name" value="LRR_TYP"/>
    <property type="match status" value="5"/>
</dbReference>
<gene>
    <name evidence="6" type="ORF">B7P43_G01043</name>
</gene>
<feature type="signal peptide" evidence="5">
    <location>
        <begin position="1"/>
        <end position="16"/>
    </location>
</feature>
<evidence type="ECO:0000256" key="1">
    <source>
        <dbReference type="ARBA" id="ARBA00022614"/>
    </source>
</evidence>